<evidence type="ECO:0000313" key="3">
    <source>
        <dbReference type="Proteomes" id="UP000025748"/>
    </source>
</evidence>
<dbReference type="EMBL" id="JHEM01000021">
    <property type="protein sequence ID" value="KCB23256.1"/>
    <property type="molecule type" value="Genomic_DNA"/>
</dbReference>
<sequence length="46" mass="4954">MEASCRPNQPCADCRHRTAACGAKGKRSGIDEVRHGARHGHRLQGA</sequence>
<comment type="caution">
    <text evidence="2">The sequence shown here is derived from an EMBL/GenBank/DDBJ whole genome shotgun (WGS) entry which is preliminary data.</text>
</comment>
<gene>
    <name evidence="2" type="ORF">L544_0197</name>
</gene>
<accession>A0ABR4QYF9</accession>
<feature type="compositionally biased region" description="Basic residues" evidence="1">
    <location>
        <begin position="36"/>
        <end position="46"/>
    </location>
</feature>
<name>A0ABR4QYF9_9BORD</name>
<proteinExistence type="predicted"/>
<keyword evidence="3" id="KW-1185">Reference proteome</keyword>
<protein>
    <submittedName>
        <fullName evidence="2">Uncharacterized protein</fullName>
    </submittedName>
</protein>
<organism evidence="2 3">
    <name type="scientific">Bordetella hinzii OH87 BAL007II</name>
    <dbReference type="NCBI Taxonomy" id="1331262"/>
    <lineage>
        <taxon>Bacteria</taxon>
        <taxon>Pseudomonadati</taxon>
        <taxon>Pseudomonadota</taxon>
        <taxon>Betaproteobacteria</taxon>
        <taxon>Burkholderiales</taxon>
        <taxon>Alcaligenaceae</taxon>
        <taxon>Bordetella</taxon>
    </lineage>
</organism>
<dbReference type="Proteomes" id="UP000025748">
    <property type="component" value="Unassembled WGS sequence"/>
</dbReference>
<reference evidence="2 3" key="1">
    <citation type="submission" date="2014-03" db="EMBL/GenBank/DDBJ databases">
        <title>Genome sequence of Bordetella hinzii.</title>
        <authorList>
            <person name="Register K."/>
            <person name="Harvill E."/>
            <person name="Goodfield L.L."/>
            <person name="Ivanov Y.V."/>
            <person name="Meyer J.A."/>
            <person name="Muse S.J."/>
            <person name="Jacobs N."/>
            <person name="Bendor L."/>
            <person name="Smallridge W.E."/>
            <person name="Brinkac L.M."/>
            <person name="Sanka R."/>
            <person name="Kim M."/>
            <person name="Losada L."/>
        </authorList>
    </citation>
    <scope>NUCLEOTIDE SEQUENCE [LARGE SCALE GENOMIC DNA]</scope>
    <source>
        <strain evidence="2 3">OH87 BAL007II</strain>
    </source>
</reference>
<feature type="region of interest" description="Disordered" evidence="1">
    <location>
        <begin position="25"/>
        <end position="46"/>
    </location>
</feature>
<evidence type="ECO:0000313" key="2">
    <source>
        <dbReference type="EMBL" id="KCB23256.1"/>
    </source>
</evidence>
<evidence type="ECO:0000256" key="1">
    <source>
        <dbReference type="SAM" id="MobiDB-lite"/>
    </source>
</evidence>